<dbReference type="PANTHER" id="PTHR44375">
    <property type="entry name" value="BETA-KETOACYL-ACP REDUCTASE-LIKE PROTEIN-RELATED"/>
    <property type="match status" value="1"/>
</dbReference>
<dbReference type="InterPro" id="IPR036291">
    <property type="entry name" value="NAD(P)-bd_dom_sf"/>
</dbReference>
<accession>A0AA88RWI5</accession>
<protein>
    <submittedName>
        <fullName evidence="1">Uncharacterized protein</fullName>
    </submittedName>
</protein>
<evidence type="ECO:0000313" key="2">
    <source>
        <dbReference type="Proteomes" id="UP001187471"/>
    </source>
</evidence>
<organism evidence="1 2">
    <name type="scientific">Escallonia rubra</name>
    <dbReference type="NCBI Taxonomy" id="112253"/>
    <lineage>
        <taxon>Eukaryota</taxon>
        <taxon>Viridiplantae</taxon>
        <taxon>Streptophyta</taxon>
        <taxon>Embryophyta</taxon>
        <taxon>Tracheophyta</taxon>
        <taxon>Spermatophyta</taxon>
        <taxon>Magnoliopsida</taxon>
        <taxon>eudicotyledons</taxon>
        <taxon>Gunneridae</taxon>
        <taxon>Pentapetalae</taxon>
        <taxon>asterids</taxon>
        <taxon>campanulids</taxon>
        <taxon>Escalloniales</taxon>
        <taxon>Escalloniaceae</taxon>
        <taxon>Escallonia</taxon>
    </lineage>
</organism>
<dbReference type="AlphaFoldDB" id="A0AA88RWI5"/>
<dbReference type="EMBL" id="JAVXUO010000385">
    <property type="protein sequence ID" value="KAK2992742.1"/>
    <property type="molecule type" value="Genomic_DNA"/>
</dbReference>
<gene>
    <name evidence="1" type="ORF">RJ640_023255</name>
</gene>
<name>A0AA88RWI5_9ASTE</name>
<reference evidence="1" key="1">
    <citation type="submission" date="2022-12" db="EMBL/GenBank/DDBJ databases">
        <title>Draft genome assemblies for two species of Escallonia (Escalloniales).</title>
        <authorList>
            <person name="Chanderbali A."/>
            <person name="Dervinis C."/>
            <person name="Anghel I."/>
            <person name="Soltis D."/>
            <person name="Soltis P."/>
            <person name="Zapata F."/>
        </authorList>
    </citation>
    <scope>NUCLEOTIDE SEQUENCE</scope>
    <source>
        <strain evidence="1">UCBG92.1500</strain>
        <tissue evidence="1">Leaf</tissue>
    </source>
</reference>
<sequence length="144" mass="16011">CIGDGPRGESEEGRVGRDRWRWLQRMSCIIENIISRLQPLAQLHHLSPRNRFLGRKIHKVLCGDVGACHDLLIFFLQSLCVEINRLTPSPAQPNSVRAMAVELDVSADGAAINASVQRAWGAFGRIDTLINNAGLRGNSQRFQI</sequence>
<dbReference type="PANTHER" id="PTHR44375:SF2">
    <property type="entry name" value="BETA-KETOACYL-ACP REDUCTASE-LIKE PROTEIN-RELATED"/>
    <property type="match status" value="1"/>
</dbReference>
<dbReference type="Pfam" id="PF00106">
    <property type="entry name" value="adh_short"/>
    <property type="match status" value="1"/>
</dbReference>
<dbReference type="Proteomes" id="UP001187471">
    <property type="component" value="Unassembled WGS sequence"/>
</dbReference>
<dbReference type="Gene3D" id="3.40.50.720">
    <property type="entry name" value="NAD(P)-binding Rossmann-like Domain"/>
    <property type="match status" value="1"/>
</dbReference>
<proteinExistence type="predicted"/>
<feature type="non-terminal residue" evidence="1">
    <location>
        <position position="144"/>
    </location>
</feature>
<dbReference type="SUPFAM" id="SSF51735">
    <property type="entry name" value="NAD(P)-binding Rossmann-fold domains"/>
    <property type="match status" value="1"/>
</dbReference>
<keyword evidence="2" id="KW-1185">Reference proteome</keyword>
<dbReference type="InterPro" id="IPR002347">
    <property type="entry name" value="SDR_fam"/>
</dbReference>
<comment type="caution">
    <text evidence="1">The sequence shown here is derived from an EMBL/GenBank/DDBJ whole genome shotgun (WGS) entry which is preliminary data.</text>
</comment>
<evidence type="ECO:0000313" key="1">
    <source>
        <dbReference type="EMBL" id="KAK2992742.1"/>
    </source>
</evidence>